<dbReference type="EMBL" id="MU006852">
    <property type="protein sequence ID" value="KAF2634210.1"/>
    <property type="molecule type" value="Genomic_DNA"/>
</dbReference>
<feature type="compositionally biased region" description="Basic and acidic residues" evidence="1">
    <location>
        <begin position="40"/>
        <end position="51"/>
    </location>
</feature>
<proteinExistence type="predicted"/>
<dbReference type="AlphaFoldDB" id="A0A6A6RG85"/>
<reference evidence="2" key="1">
    <citation type="journal article" date="2020" name="Stud. Mycol.">
        <title>101 Dothideomycetes genomes: a test case for predicting lifestyles and emergence of pathogens.</title>
        <authorList>
            <person name="Haridas S."/>
            <person name="Albert R."/>
            <person name="Binder M."/>
            <person name="Bloem J."/>
            <person name="Labutti K."/>
            <person name="Salamov A."/>
            <person name="Andreopoulos B."/>
            <person name="Baker S."/>
            <person name="Barry K."/>
            <person name="Bills G."/>
            <person name="Bluhm B."/>
            <person name="Cannon C."/>
            <person name="Castanera R."/>
            <person name="Culley D."/>
            <person name="Daum C."/>
            <person name="Ezra D."/>
            <person name="Gonzalez J."/>
            <person name="Henrissat B."/>
            <person name="Kuo A."/>
            <person name="Liang C."/>
            <person name="Lipzen A."/>
            <person name="Lutzoni F."/>
            <person name="Magnuson J."/>
            <person name="Mondo S."/>
            <person name="Nolan M."/>
            <person name="Ohm R."/>
            <person name="Pangilinan J."/>
            <person name="Park H.-J."/>
            <person name="Ramirez L."/>
            <person name="Alfaro M."/>
            <person name="Sun H."/>
            <person name="Tritt A."/>
            <person name="Yoshinaga Y."/>
            <person name="Zwiers L.-H."/>
            <person name="Turgeon B."/>
            <person name="Goodwin S."/>
            <person name="Spatafora J."/>
            <person name="Crous P."/>
            <person name="Grigoriev I."/>
        </authorList>
    </citation>
    <scope>NUCLEOTIDE SEQUENCE</scope>
    <source>
        <strain evidence="2">CBS 473.64</strain>
    </source>
</reference>
<evidence type="ECO:0000313" key="2">
    <source>
        <dbReference type="EMBL" id="KAF2634210.1"/>
    </source>
</evidence>
<dbReference type="PANTHER" id="PTHR42085:SF1">
    <property type="entry name" value="F-BOX DOMAIN-CONTAINING PROTEIN"/>
    <property type="match status" value="1"/>
</dbReference>
<sequence>MISQQRLLAVEPSTRVSRTAALKDSGKALARFALSRFRREEVTERAPKDPHAQSFSAEHTADSSRRVFLGISGKALARSTLSLLRHAKHSKLPEPSKPTQTSMFLNLPPELRNRIYAIIVKELQDLDPRRLKFIVPAYSIGLPCTPDYRPLGQVCQQIREEFQPLYYHTRPMRIMLRHIIPYIEYCQWMLNQTGRCDNRIVIDLDSDVYTFDEDQVGKVNVYPLLARWISLHHRGLRFEFLGVGSEFFGVLGAWIKCSSRKRALWHYALESNFASFEMDLREKCVYIQVKCTCQDSWKDYITSNKPMPLPEPMRAYLYHSLGLSAAGWDIFVYRDTMKGYKPVPFPYGHFMDEEGHIPVVQANQNDQIPWLPDTEDTESVIRSIYQLLKLPYTGRYSISSQQ</sequence>
<dbReference type="OrthoDB" id="62952at2759"/>
<feature type="region of interest" description="Disordered" evidence="1">
    <location>
        <begin position="40"/>
        <end position="59"/>
    </location>
</feature>
<evidence type="ECO:0000256" key="1">
    <source>
        <dbReference type="SAM" id="MobiDB-lite"/>
    </source>
</evidence>
<dbReference type="PANTHER" id="PTHR42085">
    <property type="entry name" value="F-BOX DOMAIN-CONTAINING PROTEIN"/>
    <property type="match status" value="1"/>
</dbReference>
<keyword evidence="3" id="KW-1185">Reference proteome</keyword>
<accession>A0A6A6RG85</accession>
<name>A0A6A6RG85_9PLEO</name>
<gene>
    <name evidence="2" type="ORF">P280DRAFT_474798</name>
</gene>
<dbReference type="Proteomes" id="UP000799753">
    <property type="component" value="Unassembled WGS sequence"/>
</dbReference>
<dbReference type="InterPro" id="IPR038883">
    <property type="entry name" value="AN11006-like"/>
</dbReference>
<protein>
    <submittedName>
        <fullName evidence="2">Uncharacterized protein</fullName>
    </submittedName>
</protein>
<organism evidence="2 3">
    <name type="scientific">Massarina eburnea CBS 473.64</name>
    <dbReference type="NCBI Taxonomy" id="1395130"/>
    <lineage>
        <taxon>Eukaryota</taxon>
        <taxon>Fungi</taxon>
        <taxon>Dikarya</taxon>
        <taxon>Ascomycota</taxon>
        <taxon>Pezizomycotina</taxon>
        <taxon>Dothideomycetes</taxon>
        <taxon>Pleosporomycetidae</taxon>
        <taxon>Pleosporales</taxon>
        <taxon>Massarineae</taxon>
        <taxon>Massarinaceae</taxon>
        <taxon>Massarina</taxon>
    </lineage>
</organism>
<evidence type="ECO:0000313" key="3">
    <source>
        <dbReference type="Proteomes" id="UP000799753"/>
    </source>
</evidence>